<protein>
    <submittedName>
        <fullName evidence="1">Uncharacterized protein</fullName>
    </submittedName>
</protein>
<evidence type="ECO:0000313" key="1">
    <source>
        <dbReference type="EMBL" id="WUR02989.1"/>
    </source>
</evidence>
<dbReference type="GeneID" id="90540798"/>
<dbReference type="EMBL" id="CP142728">
    <property type="protein sequence ID" value="WUR02989.1"/>
    <property type="molecule type" value="Genomic_DNA"/>
</dbReference>
<gene>
    <name evidence="1" type="ORF">VNE69_03202</name>
</gene>
<dbReference type="RefSeq" id="XP_065329134.1">
    <property type="nucleotide sequence ID" value="XM_065473062.1"/>
</dbReference>
<keyword evidence="2" id="KW-1185">Reference proteome</keyword>
<dbReference type="Proteomes" id="UP001334084">
    <property type="component" value="Chromosome 3"/>
</dbReference>
<sequence>MILFITLLNCSISIINNSNTHMLQEFDKKPNHGLFDFESIMAEGINETLEIENVEDIFEFYKNYKTILADDSNLKENNEITKEKNTDNYLLNGEKFEQDRSSLRINDGTVFENVNRLENKSMSIFYVNNFDKYRNAIYDSNQQMTSGVVNKNETNNIHDNVSLNNHFTNLKRIFKTIEKKAENYLLYIPTKKIQINNIRKYYTKIEAKRRRIRQKNCWCRESIIDKIKWILSILKNPAISDQELFVDALNFTLDICKFMMPNQGNYTSETFSLQLKYLCYLSIWKIKTVTQTINIPEFIGRIHVHFISKVQTNDYNVNHIITKKIVENNAQILQNITNEIKKYLYACENRIKTFITVMELKSISKREIGVHIEKYKKVEDHINKHYKEITRIKNNFLYQLTLLTFPQIKREIENSDAPTEIKYIFFEFIKLFEFFLTVYNMKIKMNGYILNKHRIDIHNYNIEIFSLFKYIPIIETLEIMNNKLRLYDYKNTFIKQRVINVYWLIKHKLVLLSNRSDIAKEIYEKLNQIYNNK</sequence>
<organism evidence="1 2">
    <name type="scientific">Vairimorpha necatrix</name>
    <dbReference type="NCBI Taxonomy" id="6039"/>
    <lineage>
        <taxon>Eukaryota</taxon>
        <taxon>Fungi</taxon>
        <taxon>Fungi incertae sedis</taxon>
        <taxon>Microsporidia</taxon>
        <taxon>Nosematidae</taxon>
        <taxon>Vairimorpha</taxon>
    </lineage>
</organism>
<proteinExistence type="predicted"/>
<accession>A0AAX4JAG9</accession>
<dbReference type="AlphaFoldDB" id="A0AAX4JAG9"/>
<reference evidence="1" key="1">
    <citation type="journal article" date="2024" name="BMC Genomics">
        <title>Functional annotation of a divergent genome using sequence and structure-based similarity.</title>
        <authorList>
            <person name="Svedberg D."/>
            <person name="Winiger R.R."/>
            <person name="Berg A."/>
            <person name="Sharma H."/>
            <person name="Tellgren-Roth C."/>
            <person name="Debrunner-Vossbrinck B.A."/>
            <person name="Vossbrinck C.R."/>
            <person name="Barandun J."/>
        </authorList>
    </citation>
    <scope>NUCLEOTIDE SEQUENCE</scope>
    <source>
        <strain evidence="1">Illinois isolate</strain>
    </source>
</reference>
<dbReference type="KEGG" id="vnx:VNE69_03202"/>
<name>A0AAX4JAG9_9MICR</name>
<evidence type="ECO:0000313" key="2">
    <source>
        <dbReference type="Proteomes" id="UP001334084"/>
    </source>
</evidence>